<dbReference type="Proteomes" id="UP000468735">
    <property type="component" value="Unassembled WGS sequence"/>
</dbReference>
<dbReference type="OrthoDB" id="4338931at2"/>
<name>A0A6H9YPM4_9ACTN</name>
<dbReference type="AlphaFoldDB" id="A0A6H9YPM4"/>
<keyword evidence="2" id="KW-1185">Reference proteome</keyword>
<dbReference type="EMBL" id="WBMT01000010">
    <property type="protein sequence ID" value="KAB2346926.1"/>
    <property type="molecule type" value="Genomic_DNA"/>
</dbReference>
<evidence type="ECO:0000313" key="2">
    <source>
        <dbReference type="Proteomes" id="UP000468735"/>
    </source>
</evidence>
<proteinExistence type="predicted"/>
<protein>
    <recommendedName>
        <fullName evidence="3">HEAT repeat domain-containing protein</fullName>
    </recommendedName>
</protein>
<evidence type="ECO:0000313" key="1">
    <source>
        <dbReference type="EMBL" id="KAB2346926.1"/>
    </source>
</evidence>
<gene>
    <name evidence="1" type="ORF">F8566_22295</name>
</gene>
<evidence type="ECO:0008006" key="3">
    <source>
        <dbReference type="Google" id="ProtNLM"/>
    </source>
</evidence>
<comment type="caution">
    <text evidence="1">The sequence shown here is derived from an EMBL/GenBank/DDBJ whole genome shotgun (WGS) entry which is preliminary data.</text>
</comment>
<accession>A0A6H9YPM4</accession>
<dbReference type="RefSeq" id="WP_151562847.1">
    <property type="nucleotide sequence ID" value="NZ_WBMT01000010.1"/>
</dbReference>
<organism evidence="1 2">
    <name type="scientific">Actinomadura rudentiformis</name>
    <dbReference type="NCBI Taxonomy" id="359158"/>
    <lineage>
        <taxon>Bacteria</taxon>
        <taxon>Bacillati</taxon>
        <taxon>Actinomycetota</taxon>
        <taxon>Actinomycetes</taxon>
        <taxon>Streptosporangiales</taxon>
        <taxon>Thermomonosporaceae</taxon>
        <taxon>Actinomadura</taxon>
    </lineage>
</organism>
<reference evidence="1 2" key="1">
    <citation type="submission" date="2019-09" db="EMBL/GenBank/DDBJ databases">
        <title>Actinomadura physcomitrii sp. nov., a novel actinomycete isolated from moss [Physcomitrium sphaericum (Ludw) Fuernr].</title>
        <authorList>
            <person name="Zhuang X."/>
            <person name="Liu C."/>
        </authorList>
    </citation>
    <scope>NUCLEOTIDE SEQUENCE [LARGE SCALE GENOMIC DNA]</scope>
    <source>
        <strain evidence="1 2">HMC1</strain>
    </source>
</reference>
<sequence>MRYSSRRLVLRNSVADADIWAFAKRKGWRYLGHVPRDPERGVFYEARWDLGEENLAHFIIDEFADVLYMVVQHHDPQAAEDVARQIETGLPVDSLAHLAENFDVNMYPAGWAKALLRLAVGAPLSLDEEVRIRIHDSVGHRDARVRMATVWAIRYTAWPELHPILEQMERSETDPDVAQEIARTTEAFAAKFT</sequence>